<accession>A0ABV0S6K2</accession>
<organism evidence="2 3">
    <name type="scientific">Xenoophorus captivus</name>
    <dbReference type="NCBI Taxonomy" id="1517983"/>
    <lineage>
        <taxon>Eukaryota</taxon>
        <taxon>Metazoa</taxon>
        <taxon>Chordata</taxon>
        <taxon>Craniata</taxon>
        <taxon>Vertebrata</taxon>
        <taxon>Euteleostomi</taxon>
        <taxon>Actinopterygii</taxon>
        <taxon>Neopterygii</taxon>
        <taxon>Teleostei</taxon>
        <taxon>Neoteleostei</taxon>
        <taxon>Acanthomorphata</taxon>
        <taxon>Ovalentaria</taxon>
        <taxon>Atherinomorphae</taxon>
        <taxon>Cyprinodontiformes</taxon>
        <taxon>Goodeidae</taxon>
        <taxon>Xenoophorus</taxon>
    </lineage>
</organism>
<dbReference type="Gene3D" id="2.60.120.970">
    <property type="match status" value="1"/>
</dbReference>
<dbReference type="InterPro" id="IPR001111">
    <property type="entry name" value="TGF-b_propeptide"/>
</dbReference>
<dbReference type="Pfam" id="PF00688">
    <property type="entry name" value="TGFb_propeptide"/>
    <property type="match status" value="1"/>
</dbReference>
<gene>
    <name evidence="2" type="ORF">XENOCAPTIV_002079</name>
</gene>
<dbReference type="EMBL" id="JAHRIN010068424">
    <property type="protein sequence ID" value="MEQ2215517.1"/>
    <property type="molecule type" value="Genomic_DNA"/>
</dbReference>
<sequence length="124" mass="14418">MLINTANINGEQRVELYYSSGASFRYHTTRFMTNSLKDKWLSFDVTEPLQQWLKDKGSQIARGLMYMLLILCCQNEGDHEKSQLEHRLLSIYNPAVERVDNINFLSVQISDDLTWLKNSTGIEK</sequence>
<evidence type="ECO:0000313" key="3">
    <source>
        <dbReference type="Proteomes" id="UP001434883"/>
    </source>
</evidence>
<name>A0ABV0S6K2_9TELE</name>
<protein>
    <recommendedName>
        <fullName evidence="1">TGF-beta propeptide domain-containing protein</fullName>
    </recommendedName>
</protein>
<feature type="domain" description="TGF-beta propeptide" evidence="1">
    <location>
        <begin position="8"/>
        <end position="59"/>
    </location>
</feature>
<dbReference type="Proteomes" id="UP001434883">
    <property type="component" value="Unassembled WGS sequence"/>
</dbReference>
<evidence type="ECO:0000259" key="1">
    <source>
        <dbReference type="Pfam" id="PF00688"/>
    </source>
</evidence>
<keyword evidence="3" id="KW-1185">Reference proteome</keyword>
<evidence type="ECO:0000313" key="2">
    <source>
        <dbReference type="EMBL" id="MEQ2215517.1"/>
    </source>
</evidence>
<proteinExistence type="predicted"/>
<reference evidence="2 3" key="1">
    <citation type="submission" date="2021-06" db="EMBL/GenBank/DDBJ databases">
        <authorList>
            <person name="Palmer J.M."/>
        </authorList>
    </citation>
    <scope>NUCLEOTIDE SEQUENCE [LARGE SCALE GENOMIC DNA]</scope>
    <source>
        <strain evidence="2 3">XC_2019</strain>
        <tissue evidence="2">Muscle</tissue>
    </source>
</reference>
<comment type="caution">
    <text evidence="2">The sequence shown here is derived from an EMBL/GenBank/DDBJ whole genome shotgun (WGS) entry which is preliminary data.</text>
</comment>